<dbReference type="AlphaFoldDB" id="E8ZKS4"/>
<keyword evidence="3" id="KW-1185">Reference proteome</keyword>
<feature type="transmembrane region" description="Helical" evidence="1">
    <location>
        <begin position="25"/>
        <end position="45"/>
    </location>
</feature>
<proteinExistence type="predicted"/>
<reference evidence="2 3" key="1">
    <citation type="journal article" date="2011" name="J. Bacteriol.">
        <title>Complete genome sequence of Mycoplasma haemofelis, a hemotropic mycoplasma.</title>
        <authorList>
            <person name="Barker E.N."/>
            <person name="Helps C.R."/>
            <person name="Peters I.R."/>
            <person name="Darby A.C."/>
            <person name="Radford A.D."/>
            <person name="Tasker S."/>
        </authorList>
    </citation>
    <scope>NUCLEOTIDE SEQUENCE [LARGE SCALE GENOMIC DNA]</scope>
    <source>
        <strain evidence="2 3">Langford 1</strain>
    </source>
</reference>
<evidence type="ECO:0000313" key="3">
    <source>
        <dbReference type="Proteomes" id="UP000008637"/>
    </source>
</evidence>
<keyword evidence="1" id="KW-1133">Transmembrane helix</keyword>
<accession>E8ZKS4</accession>
<evidence type="ECO:0000256" key="1">
    <source>
        <dbReference type="SAM" id="Phobius"/>
    </source>
</evidence>
<sequence length="148" mass="17261">MLFKNRDVFFRRQGSVVLSREVLNLEYFCVLLAFAIFLFILLRLLRKDSYIHNNGFRSFSGLKNVLNFLGLELDVDFKPDRVQLSGGKGKFSGCLRWLFRALAVFASCSWLSFFFSELRRHLSGLIFFFKRCSSIHSLAPREDLECLV</sequence>
<dbReference type="Proteomes" id="UP000008637">
    <property type="component" value="Chromosome"/>
</dbReference>
<gene>
    <name evidence="2" type="ordered locus">HF1_02320</name>
</gene>
<keyword evidence="1" id="KW-0812">Transmembrane</keyword>
<name>E8ZKS4_MYCHL</name>
<organism evidence="2 3">
    <name type="scientific">Mycoplasma haemofelis (strain Langford 1)</name>
    <name type="common">Haemobartonella felis</name>
    <dbReference type="NCBI Taxonomy" id="941640"/>
    <lineage>
        <taxon>Bacteria</taxon>
        <taxon>Bacillati</taxon>
        <taxon>Mycoplasmatota</taxon>
        <taxon>Mollicutes</taxon>
        <taxon>Mycoplasmataceae</taxon>
        <taxon>Mycoplasma</taxon>
    </lineage>
</organism>
<feature type="transmembrane region" description="Helical" evidence="1">
    <location>
        <begin position="97"/>
        <end position="115"/>
    </location>
</feature>
<dbReference type="HOGENOM" id="CLU_1756833_0_0_14"/>
<evidence type="ECO:0000313" key="2">
    <source>
        <dbReference type="EMBL" id="CBY92240.1"/>
    </source>
</evidence>
<dbReference type="KEGG" id="mha:HF1_02320"/>
<dbReference type="EMBL" id="FR773153">
    <property type="protein sequence ID" value="CBY92240.1"/>
    <property type="molecule type" value="Genomic_DNA"/>
</dbReference>
<protein>
    <submittedName>
        <fullName evidence="2">Uncharacterized protein</fullName>
    </submittedName>
</protein>
<keyword evidence="1" id="KW-0472">Membrane</keyword>